<feature type="region of interest" description="Disordered" evidence="1">
    <location>
        <begin position="145"/>
        <end position="167"/>
    </location>
</feature>
<evidence type="ECO:0000256" key="1">
    <source>
        <dbReference type="SAM" id="MobiDB-lite"/>
    </source>
</evidence>
<evidence type="ECO:0000313" key="2">
    <source>
        <dbReference type="EMBL" id="QIE87331.1"/>
    </source>
</evidence>
<dbReference type="InterPro" id="IPR046583">
    <property type="entry name" value="DUF6631"/>
</dbReference>
<dbReference type="Proteomes" id="UP000501063">
    <property type="component" value="Chromosome"/>
</dbReference>
<dbReference type="KEGG" id="pnt:G5B91_14060"/>
<organism evidence="2 3">
    <name type="scientific">Pseudomonas nitroreducens</name>
    <dbReference type="NCBI Taxonomy" id="46680"/>
    <lineage>
        <taxon>Bacteria</taxon>
        <taxon>Pseudomonadati</taxon>
        <taxon>Pseudomonadota</taxon>
        <taxon>Gammaproteobacteria</taxon>
        <taxon>Pseudomonadales</taxon>
        <taxon>Pseudomonadaceae</taxon>
        <taxon>Pseudomonas</taxon>
    </lineage>
</organism>
<accession>A0A6G6IYM5</accession>
<sequence>MGKKVERPAKPAPAAKAGADDLQVLNPNRELEIEGRKITVREYGFVEGLGLRPLMQPFLDDLYVIMKGAGVPELEAVIGVLGKHNDMVVTLMATSANVDESWIRSLPQRPGKLLLYVWWIVNGPFFVGEVTDRLQQERFVAQLKAPAGQTSMPASSPEDMEPPPPSV</sequence>
<name>A0A6G6IYM5_PSENT</name>
<dbReference type="AlphaFoldDB" id="A0A6G6IYM5"/>
<evidence type="ECO:0000313" key="3">
    <source>
        <dbReference type="Proteomes" id="UP000501063"/>
    </source>
</evidence>
<dbReference type="EMBL" id="CP049140">
    <property type="protein sequence ID" value="QIE87331.1"/>
    <property type="molecule type" value="Genomic_DNA"/>
</dbReference>
<protein>
    <submittedName>
        <fullName evidence="2">Uncharacterized protein</fullName>
    </submittedName>
</protein>
<reference evidence="2 3" key="1">
    <citation type="submission" date="2020-02" db="EMBL/GenBank/DDBJ databases">
        <title>Integrative conjugative elements (ICEs) and plasmids drive adaptation of Pseudomonas nitroreducens strain HBP1 to wastewater environment.</title>
        <authorList>
            <person name="Sentchilo V."/>
            <person name="Carraro N."/>
            <person name="Bertelli C."/>
            <person name="van der Meer J.R."/>
        </authorList>
    </citation>
    <scope>NUCLEOTIDE SEQUENCE [LARGE SCALE GENOMIC DNA]</scope>
    <source>
        <strain evidence="2 3">HBP1</strain>
    </source>
</reference>
<dbReference type="RefSeq" id="WP_024762346.1">
    <property type="nucleotide sequence ID" value="NZ_CP049140.1"/>
</dbReference>
<gene>
    <name evidence="2" type="ORF">G5B91_14060</name>
</gene>
<dbReference type="Pfam" id="PF20336">
    <property type="entry name" value="DUF6631"/>
    <property type="match status" value="1"/>
</dbReference>
<proteinExistence type="predicted"/>